<organism evidence="2 3">
    <name type="scientific">Rhizobium binae</name>
    <dbReference type="NCBI Taxonomy" id="1138190"/>
    <lineage>
        <taxon>Bacteria</taxon>
        <taxon>Pseudomonadati</taxon>
        <taxon>Pseudomonadota</taxon>
        <taxon>Alphaproteobacteria</taxon>
        <taxon>Hyphomicrobiales</taxon>
        <taxon>Rhizobiaceae</taxon>
        <taxon>Rhizobium/Agrobacterium group</taxon>
        <taxon>Rhizobium</taxon>
    </lineage>
</organism>
<feature type="region of interest" description="Disordered" evidence="1">
    <location>
        <begin position="44"/>
        <end position="103"/>
    </location>
</feature>
<keyword evidence="3" id="KW-1185">Reference proteome</keyword>
<evidence type="ECO:0000313" key="3">
    <source>
        <dbReference type="Proteomes" id="UP001549077"/>
    </source>
</evidence>
<name>A0ABV2MVU1_9HYPH</name>
<dbReference type="EMBL" id="JBEPMY010000057">
    <property type="protein sequence ID" value="MET3759372.1"/>
    <property type="molecule type" value="Genomic_DNA"/>
</dbReference>
<reference evidence="2 3" key="1">
    <citation type="submission" date="2024-06" db="EMBL/GenBank/DDBJ databases">
        <title>Genomic Encyclopedia of Type Strains, Phase IV (KMG-IV): sequencing the most valuable type-strain genomes for metagenomic binning, comparative biology and taxonomic classification.</title>
        <authorList>
            <person name="Goeker M."/>
        </authorList>
    </citation>
    <scope>NUCLEOTIDE SEQUENCE [LARGE SCALE GENOMIC DNA]</scope>
    <source>
        <strain evidence="2 3">DSM 29288</strain>
    </source>
</reference>
<protein>
    <submittedName>
        <fullName evidence="2">Uncharacterized protein</fullName>
    </submittedName>
</protein>
<evidence type="ECO:0000256" key="1">
    <source>
        <dbReference type="SAM" id="MobiDB-lite"/>
    </source>
</evidence>
<sequence length="103" mass="10885">MKPKLSLIARMASAEPIDGRGSIPAAPGKVPRAVIDDHQVHVLESGSPNGSPVVDQHGCGNLAEEMPGYGWSSSLPPQAPRQEARERQQGIASDGVLNSAWEH</sequence>
<comment type="caution">
    <text evidence="2">The sequence shown here is derived from an EMBL/GenBank/DDBJ whole genome shotgun (WGS) entry which is preliminary data.</text>
</comment>
<gene>
    <name evidence="2" type="ORF">ABID08_006758</name>
</gene>
<proteinExistence type="predicted"/>
<dbReference type="Proteomes" id="UP001549077">
    <property type="component" value="Unassembled WGS sequence"/>
</dbReference>
<evidence type="ECO:0000313" key="2">
    <source>
        <dbReference type="EMBL" id="MET3759372.1"/>
    </source>
</evidence>
<accession>A0ABV2MVU1</accession>